<dbReference type="Pfam" id="PF00550">
    <property type="entry name" value="PP-binding"/>
    <property type="match status" value="1"/>
</dbReference>
<dbReference type="PROSITE" id="PS50075">
    <property type="entry name" value="CARRIER"/>
    <property type="match status" value="1"/>
</dbReference>
<dbReference type="SUPFAM" id="SSF52777">
    <property type="entry name" value="CoA-dependent acyltransferases"/>
    <property type="match status" value="4"/>
</dbReference>
<dbReference type="PANTHER" id="PTHR45527">
    <property type="entry name" value="NONRIBOSOMAL PEPTIDE SYNTHETASE"/>
    <property type="match status" value="1"/>
</dbReference>
<feature type="domain" description="Carrier" evidence="5">
    <location>
        <begin position="950"/>
        <end position="1029"/>
    </location>
</feature>
<dbReference type="Gene3D" id="3.40.50.980">
    <property type="match status" value="2"/>
</dbReference>
<dbReference type="InterPro" id="IPR045851">
    <property type="entry name" value="AMP-bd_C_sf"/>
</dbReference>
<evidence type="ECO:0000256" key="3">
    <source>
        <dbReference type="ARBA" id="ARBA00022553"/>
    </source>
</evidence>
<dbReference type="Pfam" id="PF00501">
    <property type="entry name" value="AMP-binding"/>
    <property type="match status" value="1"/>
</dbReference>
<feature type="region of interest" description="Disordered" evidence="4">
    <location>
        <begin position="1026"/>
        <end position="1047"/>
    </location>
</feature>
<gene>
    <name evidence="6" type="ORF">RMCN_4276</name>
</gene>
<dbReference type="Gene3D" id="3.30.300.30">
    <property type="match status" value="1"/>
</dbReference>
<dbReference type="Pfam" id="PF13193">
    <property type="entry name" value="AMP-binding_C"/>
    <property type="match status" value="1"/>
</dbReference>
<dbReference type="CDD" id="cd05930">
    <property type="entry name" value="A_NRPS"/>
    <property type="match status" value="1"/>
</dbReference>
<accession>A0ABQ0KNQ3</accession>
<dbReference type="InterPro" id="IPR020806">
    <property type="entry name" value="PKS_PP-bd"/>
</dbReference>
<dbReference type="InterPro" id="IPR025110">
    <property type="entry name" value="AMP-bd_C"/>
</dbReference>
<name>A0ABQ0KNQ3_MYCNV</name>
<evidence type="ECO:0000259" key="5">
    <source>
        <dbReference type="PROSITE" id="PS50075"/>
    </source>
</evidence>
<reference evidence="6 7" key="1">
    <citation type="journal article" date="2016" name="Genome Announc.">
        <title>Draft Genome Sequences of Five Rapidly Growing Mycobacterium Species, M. thermoresistibile, M. fortuitum subsp. acetamidolyticum, M. canariasense, M. brisbanense, and M. novocastrense.</title>
        <authorList>
            <person name="Katahira K."/>
            <person name="Ogura Y."/>
            <person name="Gotoh Y."/>
            <person name="Hayashi T."/>
        </authorList>
    </citation>
    <scope>NUCLEOTIDE SEQUENCE [LARGE SCALE GENOMIC DNA]</scope>
    <source>
        <strain evidence="6 7">JCM18114</strain>
    </source>
</reference>
<dbReference type="Pfam" id="PF00668">
    <property type="entry name" value="Condensation"/>
    <property type="match status" value="2"/>
</dbReference>
<dbReference type="PANTHER" id="PTHR45527:SF1">
    <property type="entry name" value="FATTY ACID SYNTHASE"/>
    <property type="match status" value="1"/>
</dbReference>
<proteinExistence type="predicted"/>
<dbReference type="SMART" id="SM00823">
    <property type="entry name" value="PKS_PP"/>
    <property type="match status" value="1"/>
</dbReference>
<dbReference type="InterPro" id="IPR001242">
    <property type="entry name" value="Condensation_dom"/>
</dbReference>
<keyword evidence="3" id="KW-0597">Phosphoprotein</keyword>
<dbReference type="InterPro" id="IPR023213">
    <property type="entry name" value="CAT-like_dom_sf"/>
</dbReference>
<protein>
    <submittedName>
        <fullName evidence="6">Peptide synthetase mbtF</fullName>
    </submittedName>
</protein>
<sequence length="1458" mass="156817">MTSTQAEPKVAIEDVMALSPLQQGLFSLAQLSTAEDGGEDPYVITMAADVTGSLDAVLLRECAATMLARHPNLRASFVRAQSKPVQVVPNRVEVPWRHITATADEVEALEAEECRRPFNLARGPAIRFLLIEVRRSHWRFVVVAHHIIIDGWSLPLFVGELISLYRSGGDPAVLPPPPRPYRDYIGWLAGRDQETSRALWREHLADLDGPTLVTPALTSGEPPTGEPHRTELSLDRDATRQLAEAARSRGVTVNTLVQMAWAAVLSAFTDRSDVVFGVTVSGRPGELAGVETMVGLFINTVPLRVRLDPAARVGAQCVALQREAAKLRDHGYLPHNELRALGGIGEMYDTLLVYENFPPGGLVGGGDFVANGATFRPAALESVSHFPVTIAAHMIDDELTVLVEVVEGALGQMSPESLGRRLLTTTQRLITGWDRPLRDVSVLLDGEAAIATAEPAPAGEHLGVHTAFAQAASARLGSPALSWPGGELTYRQLDEAADQLAAALAAKGVHTETPVAIHLSRGPQYVVAMLAVLKAGGVIVPLDPGMPAERIADILDQCGATVVVDDEMLAQAQAQPAEDFRPATVSPGQAAYMVFTSGTTGRPKGVIGTHQALLAYAEDHARNVLRPAAARLRHPLRVAHAWSFTFDAAWQPLAALLDGHAVHIVDDHIQRDAEALVETIGRYGIDLIDTTPSMFAQLHAVGLLTTVPLGVLALGGEAVGIPAWNLIRDECARTGMAAYNCYGPTETTVEAVVATIAEHDQPTIGRPTSPSRAYVLDSWLRPVPDGVPGELYLSGGQLTRGYLGRFGETASRFVADPFGNGERMYRTGDVVRRLPDGALEFLGRSDAQVKIRGFRVEPSEISAVLHTHPAVRHAHVAVRRQRWGAQLVAFVAAEPAPAVSELRALVSKRLPRYMVPHSIVVIEQMPLTTHGKVDEAALNAIAVAEGPSTAPETETEKALAAVLGELLEGPDATGLSIDVNADLLALGLDSIVALSVVQAARRRGIPLRARLMLECATLRELAEAVENESAAAEHDDDPDGPTPVLPSAHWLYEHGEPRRLAQTEAIRLPDGITAERLEQILRAVIGGHPVLRSRIDRQTMTLVESEAGNLLTEVIVDDGTDEAFVAAVAEHAHRSVERLDPEQGSMLAAVWLHPPAGPGILLLTAHVLAADPASWRILLAELDAAWHTIASGREPAPTREHTSYRRWSRLLSERAYTLDTADFWAAQLEGEDPVLGARRLRPQTDRAGDVVVSMAVTDSDVTLRLLNASEPAPHLLAAAAARTVTRWRLHRGQDTPTPLLALETHGRADALIDTVDTSDTVGLLTAIYPLRVQTARSVGEIPGDGIDYGLLRYLRPDTAERLAALPEPQVLFNFLGRVHAGFDGGALRPDRALLAGVSPLPEPRLAVRHELTVLAAVLGDSDAPLLGTQWRTLPEILSADDVAALQAMWQESLREVVS</sequence>
<organism evidence="6 7">
    <name type="scientific">Mycolicibacterium novocastrense</name>
    <name type="common">Mycobacterium novocastrense</name>
    <dbReference type="NCBI Taxonomy" id="59813"/>
    <lineage>
        <taxon>Bacteria</taxon>
        <taxon>Bacillati</taxon>
        <taxon>Actinomycetota</taxon>
        <taxon>Actinomycetes</taxon>
        <taxon>Mycobacteriales</taxon>
        <taxon>Mycobacteriaceae</taxon>
        <taxon>Mycolicibacterium</taxon>
    </lineage>
</organism>
<dbReference type="Gene3D" id="2.30.38.10">
    <property type="entry name" value="Luciferase, Domain 3"/>
    <property type="match status" value="1"/>
</dbReference>
<dbReference type="PROSITE" id="PS00455">
    <property type="entry name" value="AMP_BINDING"/>
    <property type="match status" value="1"/>
</dbReference>
<evidence type="ECO:0000256" key="1">
    <source>
        <dbReference type="ARBA" id="ARBA00001957"/>
    </source>
</evidence>
<comment type="cofactor">
    <cofactor evidence="1">
        <name>pantetheine 4'-phosphate</name>
        <dbReference type="ChEBI" id="CHEBI:47942"/>
    </cofactor>
</comment>
<dbReference type="SUPFAM" id="SSF47336">
    <property type="entry name" value="ACP-like"/>
    <property type="match status" value="1"/>
</dbReference>
<dbReference type="Gene3D" id="3.30.559.10">
    <property type="entry name" value="Chloramphenicol acetyltransferase-like domain"/>
    <property type="match status" value="2"/>
</dbReference>
<comment type="caution">
    <text evidence="6">The sequence shown here is derived from an EMBL/GenBank/DDBJ whole genome shotgun (WGS) entry which is preliminary data.</text>
</comment>
<feature type="region of interest" description="Disordered" evidence="4">
    <location>
        <begin position="211"/>
        <end position="230"/>
    </location>
</feature>
<evidence type="ECO:0000256" key="2">
    <source>
        <dbReference type="ARBA" id="ARBA00022450"/>
    </source>
</evidence>
<dbReference type="InterPro" id="IPR000873">
    <property type="entry name" value="AMP-dep_synth/lig_dom"/>
</dbReference>
<keyword evidence="7" id="KW-1185">Reference proteome</keyword>
<evidence type="ECO:0000313" key="7">
    <source>
        <dbReference type="Proteomes" id="UP000069773"/>
    </source>
</evidence>
<dbReference type="InterPro" id="IPR010071">
    <property type="entry name" value="AA_adenyl_dom"/>
</dbReference>
<dbReference type="Proteomes" id="UP000069773">
    <property type="component" value="Unassembled WGS sequence"/>
</dbReference>
<dbReference type="Gene3D" id="1.10.1200.10">
    <property type="entry name" value="ACP-like"/>
    <property type="match status" value="1"/>
</dbReference>
<dbReference type="SUPFAM" id="SSF56801">
    <property type="entry name" value="Acetyl-CoA synthetase-like"/>
    <property type="match status" value="1"/>
</dbReference>
<dbReference type="InterPro" id="IPR020845">
    <property type="entry name" value="AMP-binding_CS"/>
</dbReference>
<dbReference type="EMBL" id="BCTA01000062">
    <property type="protein sequence ID" value="GAT11143.1"/>
    <property type="molecule type" value="Genomic_DNA"/>
</dbReference>
<dbReference type="InterPro" id="IPR036736">
    <property type="entry name" value="ACP-like_sf"/>
</dbReference>
<evidence type="ECO:0000256" key="4">
    <source>
        <dbReference type="SAM" id="MobiDB-lite"/>
    </source>
</evidence>
<dbReference type="NCBIfam" id="TIGR01733">
    <property type="entry name" value="AA-adenyl-dom"/>
    <property type="match status" value="1"/>
</dbReference>
<evidence type="ECO:0000313" key="6">
    <source>
        <dbReference type="EMBL" id="GAT11143.1"/>
    </source>
</evidence>
<dbReference type="Gene3D" id="3.30.559.30">
    <property type="entry name" value="Nonribosomal peptide synthetase, condensation domain"/>
    <property type="match status" value="2"/>
</dbReference>
<dbReference type="InterPro" id="IPR009081">
    <property type="entry name" value="PP-bd_ACP"/>
</dbReference>
<keyword evidence="2" id="KW-0596">Phosphopantetheine</keyword>